<dbReference type="Proteomes" id="UP000092665">
    <property type="component" value="Unassembled WGS sequence"/>
</dbReference>
<reference evidence="2" key="1">
    <citation type="submission" date="2015-11" db="EMBL/GenBank/DDBJ databases">
        <authorList>
            <person name="Tobias N.J."/>
            <person name="Mishra B."/>
            <person name="Gupta D.K."/>
            <person name="Thines M."/>
            <person name="Stinear T.P."/>
            <person name="Bode H.B."/>
        </authorList>
    </citation>
    <scope>NUCLEOTIDE SEQUENCE [LARGE SCALE GENOMIC DNA]</scope>
    <source>
        <strain evidence="2">PB45.5</strain>
    </source>
</reference>
<evidence type="ECO:0000313" key="1">
    <source>
        <dbReference type="EMBL" id="OCA54302.1"/>
    </source>
</evidence>
<comment type="caution">
    <text evidence="1">The sequence shown here is derived from an EMBL/GenBank/DDBJ whole genome shotgun (WGS) entry which is preliminary data.</text>
</comment>
<dbReference type="AlphaFoldDB" id="A0A1B8YGX4"/>
<dbReference type="EMBL" id="LOIC01000072">
    <property type="protein sequence ID" value="OCA54302.1"/>
    <property type="molecule type" value="Genomic_DNA"/>
</dbReference>
<organism evidence="1 2">
    <name type="scientific">Photorhabdus namnaonensis</name>
    <dbReference type="NCBI Taxonomy" id="1851568"/>
    <lineage>
        <taxon>Bacteria</taxon>
        <taxon>Pseudomonadati</taxon>
        <taxon>Pseudomonadota</taxon>
        <taxon>Gammaproteobacteria</taxon>
        <taxon>Enterobacterales</taxon>
        <taxon>Morganellaceae</taxon>
        <taxon>Photorhabdus</taxon>
    </lineage>
</organism>
<accession>A0A1B8YGX4</accession>
<evidence type="ECO:0000313" key="2">
    <source>
        <dbReference type="Proteomes" id="UP000092665"/>
    </source>
</evidence>
<name>A0A1B8YGX4_9GAMM</name>
<sequence length="63" mass="7450">MKIPDSFPIHKSRELPDLVGKNKINYYHVNNVLQNKSLYPMDFKIIDHLEGTQSNFYDLNIQD</sequence>
<proteinExistence type="predicted"/>
<protein>
    <submittedName>
        <fullName evidence="1">Uncharacterized protein</fullName>
    </submittedName>
</protein>
<gene>
    <name evidence="1" type="ORF">Phpb_02746</name>
</gene>
<keyword evidence="2" id="KW-1185">Reference proteome</keyword>